<sequence>MSQRIILINPSFNIAKANYDSSISVGLLSMASYLDSRGVALALIDGARESNYLERLKKEAPNCAWAAFSVMTMQVGQALKISQMIKEINPACQIIWGGPHPTFFPEQTIKNKLIDIVCVGEGEKTIYDIVSGRERREIEGIVFKEGSAIIANKTRLLHNPAAMPLFNWDLVPREILERLQLIPSLTSRGCPHRCTFCINAILKNSWRPRTAEQVLEDLKIIKSRPYFAGKKLRFWDENFFVDIDRAKKIIDGMIKQNLIIPWETTVRANYVKEGMINEVFMAKLKQSGCYLLSFGAESGCPRLLKKMKKDINPEDVINSAKVALRHGIIPQYSFMIGLPGETRPEMMETLGLIDRLVKLSPKIQILGPQAFRPYPGSELYNECVASGWQEPESLEEWARLAENELNYLSIKNFPWVKARDKDFVESMEAYVRFGAHSIKSAMGSSVKAKKLFKLGFILICQLRWKLKFFAWPIEYKLAKRFVAIKF</sequence>
<dbReference type="GO" id="GO:0046872">
    <property type="term" value="F:metal ion binding"/>
    <property type="evidence" value="ECO:0007669"/>
    <property type="project" value="UniProtKB-KW"/>
</dbReference>
<reference evidence="9" key="1">
    <citation type="submission" date="2017-09" db="EMBL/GenBank/DDBJ databases">
        <title>Depth-based differentiation of microbial function through sediment-hosted aquifers and enrichment of novel symbionts in the deep terrestrial subsurface.</title>
        <authorList>
            <person name="Probst A.J."/>
            <person name="Ladd B."/>
            <person name="Jarett J.K."/>
            <person name="Geller-Mcgrath D.E."/>
            <person name="Sieber C.M.K."/>
            <person name="Emerson J.B."/>
            <person name="Anantharaman K."/>
            <person name="Thomas B.C."/>
            <person name="Malmstrom R."/>
            <person name="Stieglmeier M."/>
            <person name="Klingl A."/>
            <person name="Woyke T."/>
            <person name="Ryan C.M."/>
            <person name="Banfield J.F."/>
        </authorList>
    </citation>
    <scope>NUCLEOTIDE SEQUENCE [LARGE SCALE GENOMIC DNA]</scope>
</reference>
<dbReference type="PROSITE" id="PS51332">
    <property type="entry name" value="B12_BINDING"/>
    <property type="match status" value="1"/>
</dbReference>
<dbReference type="Gene3D" id="3.40.50.280">
    <property type="entry name" value="Cobalamin-binding domain"/>
    <property type="match status" value="1"/>
</dbReference>
<accession>A0A2M7D6S0</accession>
<dbReference type="InterPro" id="IPR034466">
    <property type="entry name" value="Methyltransferase_Class_B"/>
</dbReference>
<evidence type="ECO:0000256" key="1">
    <source>
        <dbReference type="ARBA" id="ARBA00001966"/>
    </source>
</evidence>
<organism evidence="8 9">
    <name type="scientific">Candidatus Portnoybacteria bacterium CG02_land_8_20_14_3_00_45_8</name>
    <dbReference type="NCBI Taxonomy" id="1974807"/>
    <lineage>
        <taxon>Bacteria</taxon>
        <taxon>Candidatus Portnoyibacteriota</taxon>
    </lineage>
</organism>
<dbReference type="AlphaFoldDB" id="A0A2M7D6S0"/>
<dbReference type="InterPro" id="IPR006638">
    <property type="entry name" value="Elp3/MiaA/NifB-like_rSAM"/>
</dbReference>
<dbReference type="SUPFAM" id="SSF102114">
    <property type="entry name" value="Radical SAM enzymes"/>
    <property type="match status" value="1"/>
</dbReference>
<dbReference type="InterPro" id="IPR006158">
    <property type="entry name" value="Cobalamin-bd"/>
</dbReference>
<dbReference type="PROSITE" id="PS51918">
    <property type="entry name" value="RADICAL_SAM"/>
    <property type="match status" value="1"/>
</dbReference>
<dbReference type="SFLD" id="SFLDG01123">
    <property type="entry name" value="methyltransferase_(Class_B)"/>
    <property type="match status" value="1"/>
</dbReference>
<dbReference type="SFLD" id="SFLDG01082">
    <property type="entry name" value="B12-binding_domain_containing"/>
    <property type="match status" value="1"/>
</dbReference>
<keyword evidence="4" id="KW-0408">Iron</keyword>
<dbReference type="Proteomes" id="UP000229247">
    <property type="component" value="Unassembled WGS sequence"/>
</dbReference>
<keyword evidence="3" id="KW-0479">Metal-binding</keyword>
<dbReference type="Pfam" id="PF02310">
    <property type="entry name" value="B12-binding"/>
    <property type="match status" value="1"/>
</dbReference>
<evidence type="ECO:0000259" key="7">
    <source>
        <dbReference type="PROSITE" id="PS51918"/>
    </source>
</evidence>
<dbReference type="CDD" id="cd02068">
    <property type="entry name" value="radical_SAM_B12_BD"/>
    <property type="match status" value="1"/>
</dbReference>
<dbReference type="GO" id="GO:0031419">
    <property type="term" value="F:cobalamin binding"/>
    <property type="evidence" value="ECO:0007669"/>
    <property type="project" value="InterPro"/>
</dbReference>
<dbReference type="PANTHER" id="PTHR43409">
    <property type="entry name" value="ANAEROBIC MAGNESIUM-PROTOPORPHYRIN IX MONOMETHYL ESTER CYCLASE-RELATED"/>
    <property type="match status" value="1"/>
</dbReference>
<dbReference type="InterPro" id="IPR007197">
    <property type="entry name" value="rSAM"/>
</dbReference>
<evidence type="ECO:0000259" key="6">
    <source>
        <dbReference type="PROSITE" id="PS51332"/>
    </source>
</evidence>
<gene>
    <name evidence="8" type="ORF">COS30_00585</name>
</gene>
<keyword evidence="2" id="KW-0949">S-adenosyl-L-methionine</keyword>
<evidence type="ECO:0000256" key="2">
    <source>
        <dbReference type="ARBA" id="ARBA00022691"/>
    </source>
</evidence>
<evidence type="ECO:0000256" key="5">
    <source>
        <dbReference type="ARBA" id="ARBA00023014"/>
    </source>
</evidence>
<evidence type="ECO:0000256" key="3">
    <source>
        <dbReference type="ARBA" id="ARBA00022723"/>
    </source>
</evidence>
<dbReference type="GO" id="GO:0003824">
    <property type="term" value="F:catalytic activity"/>
    <property type="evidence" value="ECO:0007669"/>
    <property type="project" value="InterPro"/>
</dbReference>
<dbReference type="InterPro" id="IPR023404">
    <property type="entry name" value="rSAM_horseshoe"/>
</dbReference>
<dbReference type="InterPro" id="IPR058240">
    <property type="entry name" value="rSAM_sf"/>
</dbReference>
<name>A0A2M7D6S0_9BACT</name>
<feature type="domain" description="B12-binding" evidence="6">
    <location>
        <begin position="9"/>
        <end position="140"/>
    </location>
</feature>
<feature type="domain" description="Radical SAM core" evidence="7">
    <location>
        <begin position="175"/>
        <end position="417"/>
    </location>
</feature>
<keyword evidence="5" id="KW-0411">Iron-sulfur</keyword>
<dbReference type="Gene3D" id="3.80.30.20">
    <property type="entry name" value="tm_1862 like domain"/>
    <property type="match status" value="1"/>
</dbReference>
<evidence type="ECO:0000256" key="4">
    <source>
        <dbReference type="ARBA" id="ARBA00023004"/>
    </source>
</evidence>
<dbReference type="CDD" id="cd01335">
    <property type="entry name" value="Radical_SAM"/>
    <property type="match status" value="1"/>
</dbReference>
<evidence type="ECO:0000313" key="8">
    <source>
        <dbReference type="EMBL" id="PIV38716.1"/>
    </source>
</evidence>
<dbReference type="InterPro" id="IPR051198">
    <property type="entry name" value="BchE-like"/>
</dbReference>
<evidence type="ECO:0000313" key="9">
    <source>
        <dbReference type="Proteomes" id="UP000229247"/>
    </source>
</evidence>
<comment type="caution">
    <text evidence="8">The sequence shown here is derived from an EMBL/GenBank/DDBJ whole genome shotgun (WGS) entry which is preliminary data.</text>
</comment>
<dbReference type="SMART" id="SM00729">
    <property type="entry name" value="Elp3"/>
    <property type="match status" value="1"/>
</dbReference>
<proteinExistence type="predicted"/>
<comment type="cofactor">
    <cofactor evidence="1">
        <name>[4Fe-4S] cluster</name>
        <dbReference type="ChEBI" id="CHEBI:49883"/>
    </cofactor>
</comment>
<protein>
    <submittedName>
        <fullName evidence="8">Uncharacterized protein</fullName>
    </submittedName>
</protein>
<dbReference type="SFLD" id="SFLDS00029">
    <property type="entry name" value="Radical_SAM"/>
    <property type="match status" value="1"/>
</dbReference>
<dbReference type="EMBL" id="PEUE01000015">
    <property type="protein sequence ID" value="PIV38716.1"/>
    <property type="molecule type" value="Genomic_DNA"/>
</dbReference>
<dbReference type="Pfam" id="PF04055">
    <property type="entry name" value="Radical_SAM"/>
    <property type="match status" value="1"/>
</dbReference>
<dbReference type="GO" id="GO:0051539">
    <property type="term" value="F:4 iron, 4 sulfur cluster binding"/>
    <property type="evidence" value="ECO:0007669"/>
    <property type="project" value="UniProtKB-KW"/>
</dbReference>